<feature type="transmembrane region" description="Helical" evidence="8">
    <location>
        <begin position="166"/>
        <end position="188"/>
    </location>
</feature>
<dbReference type="AlphaFoldDB" id="A0A231UZL2"/>
<comment type="caution">
    <text evidence="9">The sequence shown here is derived from an EMBL/GenBank/DDBJ whole genome shotgun (WGS) entry which is preliminary data.</text>
</comment>
<keyword evidence="7 8" id="KW-0472">Membrane</keyword>
<dbReference type="PANTHER" id="PTHR30269:SF32">
    <property type="entry name" value="MEMBRANE TRANSPORTER PROTEIN-RELATED"/>
    <property type="match status" value="1"/>
</dbReference>
<feature type="transmembrane region" description="Helical" evidence="8">
    <location>
        <begin position="30"/>
        <end position="51"/>
    </location>
</feature>
<keyword evidence="5 8" id="KW-0812">Transmembrane</keyword>
<feature type="transmembrane region" description="Helical" evidence="8">
    <location>
        <begin position="228"/>
        <end position="246"/>
    </location>
</feature>
<keyword evidence="10" id="KW-1185">Reference proteome</keyword>
<keyword evidence="6 8" id="KW-1133">Transmembrane helix</keyword>
<evidence type="ECO:0000256" key="7">
    <source>
        <dbReference type="ARBA" id="ARBA00023136"/>
    </source>
</evidence>
<feature type="transmembrane region" description="Helical" evidence="8">
    <location>
        <begin position="72"/>
        <end position="92"/>
    </location>
</feature>
<evidence type="ECO:0000313" key="10">
    <source>
        <dbReference type="Proteomes" id="UP000215405"/>
    </source>
</evidence>
<evidence type="ECO:0000313" key="9">
    <source>
        <dbReference type="EMBL" id="OXT00766.1"/>
    </source>
</evidence>
<evidence type="ECO:0000256" key="4">
    <source>
        <dbReference type="ARBA" id="ARBA00022475"/>
    </source>
</evidence>
<evidence type="ECO:0000256" key="5">
    <source>
        <dbReference type="ARBA" id="ARBA00022692"/>
    </source>
</evidence>
<proteinExistence type="inferred from homology"/>
<accession>A0A231UZL2</accession>
<name>A0A231UZL2_9HYPH</name>
<evidence type="ECO:0000256" key="1">
    <source>
        <dbReference type="ARBA" id="ARBA00004651"/>
    </source>
</evidence>
<dbReference type="EMBL" id="NBYO01000002">
    <property type="protein sequence ID" value="OXT00766.1"/>
    <property type="molecule type" value="Genomic_DNA"/>
</dbReference>
<reference evidence="10" key="1">
    <citation type="journal article" date="2017" name="Int. J. Syst. Evol. Microbiol.">
        <title>Notoacmeibacter marinus gen. nov., sp. nov., isolated from the gut of a limpet and proposal of Notoacmeibacteraceae fam. nov. in the order Rhizobiales of the class Alphaproteobacteria.</title>
        <authorList>
            <person name="Huang Z."/>
            <person name="Guo F."/>
            <person name="Lai Q."/>
        </authorList>
    </citation>
    <scope>NUCLEOTIDE SEQUENCE [LARGE SCALE GENOMIC DNA]</scope>
    <source>
        <strain evidence="10">XMTR2A4</strain>
    </source>
</reference>
<keyword evidence="3" id="KW-0813">Transport</keyword>
<evidence type="ECO:0000256" key="2">
    <source>
        <dbReference type="ARBA" id="ARBA00009142"/>
    </source>
</evidence>
<dbReference type="PANTHER" id="PTHR30269">
    <property type="entry name" value="TRANSMEMBRANE PROTEIN YFCA"/>
    <property type="match status" value="1"/>
</dbReference>
<dbReference type="GO" id="GO:0005886">
    <property type="term" value="C:plasma membrane"/>
    <property type="evidence" value="ECO:0007669"/>
    <property type="project" value="UniProtKB-SubCell"/>
</dbReference>
<evidence type="ECO:0000256" key="3">
    <source>
        <dbReference type="ARBA" id="ARBA00022448"/>
    </source>
</evidence>
<keyword evidence="4 8" id="KW-1003">Cell membrane</keyword>
<organism evidence="9 10">
    <name type="scientific">Notoacmeibacter marinus</name>
    <dbReference type="NCBI Taxonomy" id="1876515"/>
    <lineage>
        <taxon>Bacteria</taxon>
        <taxon>Pseudomonadati</taxon>
        <taxon>Pseudomonadota</taxon>
        <taxon>Alphaproteobacteria</taxon>
        <taxon>Hyphomicrobiales</taxon>
        <taxon>Notoacmeibacteraceae</taxon>
        <taxon>Notoacmeibacter</taxon>
    </lineage>
</organism>
<dbReference type="InterPro" id="IPR002781">
    <property type="entry name" value="TM_pro_TauE-like"/>
</dbReference>
<dbReference type="InterPro" id="IPR052017">
    <property type="entry name" value="TSUP"/>
</dbReference>
<gene>
    <name evidence="9" type="ORF">B7H23_11860</name>
</gene>
<feature type="transmembrane region" description="Helical" evidence="8">
    <location>
        <begin position="194"/>
        <end position="216"/>
    </location>
</feature>
<protein>
    <recommendedName>
        <fullName evidence="8">Probable membrane transporter protein</fullName>
    </recommendedName>
</protein>
<evidence type="ECO:0000256" key="6">
    <source>
        <dbReference type="ARBA" id="ARBA00022989"/>
    </source>
</evidence>
<feature type="transmembrane region" description="Helical" evidence="8">
    <location>
        <begin position="98"/>
        <end position="116"/>
    </location>
</feature>
<evidence type="ECO:0000256" key="8">
    <source>
        <dbReference type="RuleBase" id="RU363041"/>
    </source>
</evidence>
<dbReference type="Proteomes" id="UP000215405">
    <property type="component" value="Unassembled WGS sequence"/>
</dbReference>
<comment type="subcellular location">
    <subcellularLocation>
        <location evidence="1 8">Cell membrane</location>
        <topology evidence="1 8">Multi-pass membrane protein</topology>
    </subcellularLocation>
</comment>
<sequence>MDWASVLVVFLAFGLGGILKGATGAGAPLVAVPLLATLYDVPFAVAVFAIPNVVSNVWQAWRYRRSLSAPRFVLVFAGTGAIGTVFGTMMLASLPPQALLLTVALIVFAYVGFRLLRPAWQLSWRAAHRLVVPVGIVSGGLYGTTGVSAPVSLTFLNALRLDRPDFVATISLFFTTMAIPQLPLLVAYDILTPWRALLGAGTLIPIFLFMPLGAWLARYISREAFDRAILILLSLVAVKILADVVLN</sequence>
<comment type="similarity">
    <text evidence="2 8">Belongs to the 4-toluene sulfonate uptake permease (TSUP) (TC 2.A.102) family.</text>
</comment>
<dbReference type="Pfam" id="PF01925">
    <property type="entry name" value="TauE"/>
    <property type="match status" value="1"/>
</dbReference>